<dbReference type="EMBL" id="DF848919">
    <property type="protein sequence ID" value="GAT55148.1"/>
    <property type="molecule type" value="Genomic_DNA"/>
</dbReference>
<dbReference type="Proteomes" id="UP000815677">
    <property type="component" value="Unassembled WGS sequence"/>
</dbReference>
<feature type="region of interest" description="Disordered" evidence="1">
    <location>
        <begin position="1"/>
        <end position="38"/>
    </location>
</feature>
<evidence type="ECO:0000313" key="3">
    <source>
        <dbReference type="Proteomes" id="UP000815677"/>
    </source>
</evidence>
<keyword evidence="3" id="KW-1185">Reference proteome</keyword>
<proteinExistence type="predicted"/>
<name>A0ABQ0LVP3_MYCCL</name>
<protein>
    <submittedName>
        <fullName evidence="2">Uncharacterized protein</fullName>
    </submittedName>
</protein>
<evidence type="ECO:0000313" key="2">
    <source>
        <dbReference type="EMBL" id="GAT55148.1"/>
    </source>
</evidence>
<gene>
    <name evidence="2" type="ORF">MCHLO_11945</name>
</gene>
<evidence type="ECO:0000256" key="1">
    <source>
        <dbReference type="SAM" id="MobiDB-lite"/>
    </source>
</evidence>
<accession>A0ABQ0LVP3</accession>
<organism evidence="2 3">
    <name type="scientific">Mycena chlorophos</name>
    <name type="common">Agaric fungus</name>
    <name type="synonym">Agaricus chlorophos</name>
    <dbReference type="NCBI Taxonomy" id="658473"/>
    <lineage>
        <taxon>Eukaryota</taxon>
        <taxon>Fungi</taxon>
        <taxon>Dikarya</taxon>
        <taxon>Basidiomycota</taxon>
        <taxon>Agaricomycotina</taxon>
        <taxon>Agaricomycetes</taxon>
        <taxon>Agaricomycetidae</taxon>
        <taxon>Agaricales</taxon>
        <taxon>Marasmiineae</taxon>
        <taxon>Mycenaceae</taxon>
        <taxon>Mycena</taxon>
    </lineage>
</organism>
<feature type="compositionally biased region" description="Polar residues" evidence="1">
    <location>
        <begin position="1"/>
        <end position="17"/>
    </location>
</feature>
<sequence>MSTDGSKVYHSLSSPENGTALFMPAPNENLPDKNKRTGVQVGDVGIRRGKNESFEPLFNALVPANEAVNQNRGVPEGFVPFTLGEGRKVAKWKGYHAPGTIIARGMEHGTSLNVGGNSTLPP</sequence>
<reference evidence="2" key="1">
    <citation type="submission" date="2014-09" db="EMBL/GenBank/DDBJ databases">
        <title>Genome sequence of the luminous mushroom Mycena chlorophos for searching fungal bioluminescence genes.</title>
        <authorList>
            <person name="Tanaka Y."/>
            <person name="Kasuga D."/>
            <person name="Oba Y."/>
            <person name="Hase S."/>
            <person name="Sato K."/>
            <person name="Oba Y."/>
            <person name="Sakakibara Y."/>
        </authorList>
    </citation>
    <scope>NUCLEOTIDE SEQUENCE</scope>
</reference>